<protein>
    <recommendedName>
        <fullName evidence="3">Protein OPG181</fullName>
    </recommendedName>
</protein>
<evidence type="ECO:0000256" key="3">
    <source>
        <dbReference type="ARBA" id="ARBA00034877"/>
    </source>
</evidence>
<evidence type="ECO:0000256" key="2">
    <source>
        <dbReference type="ARBA" id="ARBA00034781"/>
    </source>
</evidence>
<comment type="similarity">
    <text evidence="2">Belongs to the orthopoxvirus OPG181 family.</text>
</comment>
<organism evidence="4 5">
    <name type="scientific">Swinepox virus (strain Swine/Nebraska/17077-99/1999)</name>
    <name type="common">SWPV</name>
    <dbReference type="NCBI Taxonomy" id="300880"/>
    <lineage>
        <taxon>Viruses</taxon>
        <taxon>Varidnaviria</taxon>
        <taxon>Bamfordvirae</taxon>
        <taxon>Nucleocytoviricota</taxon>
        <taxon>Pokkesviricetes</taxon>
        <taxon>Chitovirales</taxon>
        <taxon>Poxviridae</taxon>
        <taxon>Chordopoxvirinae</taxon>
        <taxon>Suipoxvirus</taxon>
        <taxon>Suipoxvirus swinepox</taxon>
        <taxon>Swinepox virus</taxon>
    </lineage>
</organism>
<gene>
    <name evidence="4" type="primary">SPV134</name>
</gene>
<dbReference type="RefSeq" id="NP_570294.1">
    <property type="nucleotide sequence ID" value="NC_003389.1"/>
</dbReference>
<dbReference type="EMBL" id="AF410153">
    <property type="protein sequence ID" value="AAL69873.1"/>
    <property type="molecule type" value="Genomic_DNA"/>
</dbReference>
<evidence type="ECO:0000256" key="1">
    <source>
        <dbReference type="ARBA" id="ARBA00022518"/>
    </source>
</evidence>
<dbReference type="Pfam" id="PF04948">
    <property type="entry name" value="Pox_A51"/>
    <property type="match status" value="1"/>
</dbReference>
<name>Q8V3G2_SWPV1</name>
<accession>Q8V3G2</accession>
<dbReference type="GeneID" id="932388"/>
<dbReference type="InterPro" id="IPR007032">
    <property type="entry name" value="Poxvirus_A51"/>
</dbReference>
<keyword evidence="1" id="KW-0244">Early protein</keyword>
<organismHost>
    <name type="scientific">Sus scrofa</name>
    <name type="common">Pig</name>
    <dbReference type="NCBI Taxonomy" id="9823"/>
</organismHost>
<proteinExistence type="inferred from homology"/>
<keyword evidence="5" id="KW-1185">Reference proteome</keyword>
<evidence type="ECO:0000313" key="5">
    <source>
        <dbReference type="Proteomes" id="UP000000871"/>
    </source>
</evidence>
<sequence>MNVIVDNTFSARDWDIVDFFKNAFDNDYPEYKNVCSIFDNIICKNNIKQKTIIADTPKIDSRVSTIYRRDKGHDLIRISRFCKTIELVNNDSIYISESNNLVCVLTLYKRNMSNCSCSIKSSNVYTDLQLNTFSIAKNDDIIIKGSNIIISIIFFEEKTYPCIPLIKTISDNYVIVSRHNRLHDELPNENWFKFYIELRHGYTSSLVIIVDGTILYAGADVKTHCEISKKRTIREEIRDDCMCCYRASAICIFDKFQVMEKVSCKCIRGGVHIICNGLGEFGSSYVGKYPNHDNIRIVVGAAYDMLTKQDCISGKLATGSCLYGIARR</sequence>
<dbReference type="Proteomes" id="UP000000871">
    <property type="component" value="Segment"/>
</dbReference>
<evidence type="ECO:0000313" key="4">
    <source>
        <dbReference type="EMBL" id="AAL69873.1"/>
    </source>
</evidence>
<reference evidence="4 5" key="1">
    <citation type="journal article" date="2002" name="J. Virol.">
        <title>The genome of swinepox virus.</title>
        <authorList>
            <person name="Afonso C.L."/>
            <person name="Tulman E.R."/>
            <person name="Lu Z."/>
            <person name="Zsak L."/>
            <person name="Osorio F.A."/>
            <person name="Balinsky C."/>
            <person name="Kutish G.F."/>
            <person name="Rock D.L."/>
        </authorList>
    </citation>
    <scope>NUCLEOTIDE SEQUENCE [LARGE SCALE GENOMIC DNA]</scope>
    <source>
        <strain evidence="5">Swine/Nebraska/17077-99/1999</strain>
    </source>
</reference>
<dbReference type="KEGG" id="vg:932388"/>